<feature type="region of interest" description="Disordered" evidence="1">
    <location>
        <begin position="103"/>
        <end position="128"/>
    </location>
</feature>
<keyword evidence="2" id="KW-0732">Signal</keyword>
<evidence type="ECO:0000313" key="4">
    <source>
        <dbReference type="Proteomes" id="UP000003107"/>
    </source>
</evidence>
<dbReference type="OrthoDB" id="9814637at2"/>
<comment type="caution">
    <text evidence="3">The sequence shown here is derived from an EMBL/GenBank/DDBJ whole genome shotgun (WGS) entry which is preliminary data.</text>
</comment>
<feature type="signal peptide" evidence="2">
    <location>
        <begin position="1"/>
        <end position="19"/>
    </location>
</feature>
<dbReference type="GeneID" id="60989904"/>
<name>C6REN9_9BACT</name>
<dbReference type="EMBL" id="ACVQ01000015">
    <property type="protein sequence ID" value="EET80133.1"/>
    <property type="molecule type" value="Genomic_DNA"/>
</dbReference>
<evidence type="ECO:0000256" key="1">
    <source>
        <dbReference type="SAM" id="MobiDB-lite"/>
    </source>
</evidence>
<evidence type="ECO:0000256" key="2">
    <source>
        <dbReference type="SAM" id="SignalP"/>
    </source>
</evidence>
<dbReference type="Proteomes" id="UP000003107">
    <property type="component" value="Unassembled WGS sequence"/>
</dbReference>
<feature type="chain" id="PRO_5002969679" description="Sporulation and cell division repeat protein" evidence="2">
    <location>
        <begin position="20"/>
        <end position="146"/>
    </location>
</feature>
<keyword evidence="4" id="KW-1185">Reference proteome</keyword>
<dbReference type="STRING" id="553219.CAMSH0001_0972"/>
<gene>
    <name evidence="3" type="ORF">CAMSH0001_0972</name>
</gene>
<proteinExistence type="predicted"/>
<accession>C6REN9</accession>
<evidence type="ECO:0000313" key="3">
    <source>
        <dbReference type="EMBL" id="EET80133.1"/>
    </source>
</evidence>
<feature type="compositionally biased region" description="Basic and acidic residues" evidence="1">
    <location>
        <begin position="103"/>
        <end position="124"/>
    </location>
</feature>
<dbReference type="RefSeq" id="WP_002947620.1">
    <property type="nucleotide sequence ID" value="NZ_ACVQ01000015.1"/>
</dbReference>
<sequence length="146" mass="16247">MKKAIVVVLMFFSALFANDEYHIFVSAFGDDVSEKAIESARVAVERKVGSFEGVEKVVSGKFGRYRAIAIRTKPLSGEKIKILINKIKSLGYKEAYAGIVKNENNDDKGALDSKTTAEEKDVNMPKKRGLRKKPDLFFKEAPEPMG</sequence>
<reference evidence="3 4" key="1">
    <citation type="submission" date="2009-07" db="EMBL/GenBank/DDBJ databases">
        <authorList>
            <person name="Madupu R."/>
            <person name="Sebastian Y."/>
            <person name="Durkin A.S."/>
            <person name="Torralba M."/>
            <person name="Methe B."/>
            <person name="Sutton G.G."/>
            <person name="Strausberg R.L."/>
            <person name="Nelson K.E."/>
        </authorList>
    </citation>
    <scope>NUCLEOTIDE SEQUENCE [LARGE SCALE GENOMIC DNA]</scope>
    <source>
        <strain evidence="3 4">RM3277</strain>
    </source>
</reference>
<evidence type="ECO:0008006" key="5">
    <source>
        <dbReference type="Google" id="ProtNLM"/>
    </source>
</evidence>
<organism evidence="3 4">
    <name type="scientific">Campylobacter showae RM3277</name>
    <dbReference type="NCBI Taxonomy" id="553219"/>
    <lineage>
        <taxon>Bacteria</taxon>
        <taxon>Pseudomonadati</taxon>
        <taxon>Campylobacterota</taxon>
        <taxon>Epsilonproteobacteria</taxon>
        <taxon>Campylobacterales</taxon>
        <taxon>Campylobacteraceae</taxon>
        <taxon>Campylobacter</taxon>
    </lineage>
</organism>
<dbReference type="AlphaFoldDB" id="C6REN9"/>
<protein>
    <recommendedName>
        <fullName evidence="5">Sporulation and cell division repeat protein</fullName>
    </recommendedName>
</protein>